<feature type="domain" description="C2H2-type" evidence="7">
    <location>
        <begin position="349"/>
        <end position="371"/>
    </location>
</feature>
<sequence>MTYKICSYCGKAFERPSDLLRHEERHQMALQRNHTPVIMRGGNFSHKKSNGATGPMGVRAKAKHARVLHCRRCGFATTEHHILALHNKKQHQPSNWFCHTCGQKFISKTSLELHCVVAHPVVPARIDSYMKNVLTDTKVFSCVIGGNNFIQLDDVNNVWFDTLKEQEVPSVSSVTDLQVIVGQTIKHMSDVTASRDFGGNADRPVDLSMYAASHDRDAGTPQDSLLDDSMQMTDVTNNSFDTTSLNDAHPLCPSEATLTRDDMSSPARSVSCDSFAAPDSPSPNTVQVKGDSQPDSASCPPGGDVSKVSVKQREPRQPRVGRYTCDQCSYSSNILRKMTQHKHAHDGRYICKICYKAFIKTSDLTRHWITHGITLDGELKCDTCDYHSSDRESLEVHMKVHYHQRGTYRTRNSGKHRPCTICHEWVYKKAMRKHLLRVHNWPPGGSTVPKLSPAELSKISPVNSAQKSPAGKAKTKKPPSSVLVPKASLGGASLKTPPGGSKRNQSGYTCPECDESFSSSRGIIQHLLIAHPGDPVAPHSGKKQVPSSTLGAVCELCNREFADTIRLARHKAWHTRVSHPSRRQCPICHKQFKTVTYLNQHMQLHSNQKPYECDRCGATFGLHQTLLKHQQRNCSPLRRRVHHVAGEVVGVVTTKDRDHNNYAHTNGASDTMSVTSIK</sequence>
<proteinExistence type="predicted"/>
<feature type="domain" description="C2H2-type" evidence="7">
    <location>
        <begin position="552"/>
        <end position="575"/>
    </location>
</feature>
<accession>A0AAD9UKC7</accession>
<comment type="caution">
    <text evidence="8">The sequence shown here is derived from an EMBL/GenBank/DDBJ whole genome shotgun (WGS) entry which is preliminary data.</text>
</comment>
<name>A0AAD9UKC7_RIDPI</name>
<gene>
    <name evidence="8" type="ORF">NP493_28g09012</name>
</gene>
<feature type="domain" description="C2H2-type" evidence="7">
    <location>
        <begin position="611"/>
        <end position="642"/>
    </location>
</feature>
<keyword evidence="3 5" id="KW-0863">Zinc-finger</keyword>
<feature type="domain" description="C2H2-type" evidence="7">
    <location>
        <begin position="508"/>
        <end position="536"/>
    </location>
</feature>
<dbReference type="InterPro" id="IPR036236">
    <property type="entry name" value="Znf_C2H2_sf"/>
</dbReference>
<dbReference type="PROSITE" id="PS50157">
    <property type="entry name" value="ZINC_FINGER_C2H2_2"/>
    <property type="match status" value="8"/>
</dbReference>
<evidence type="ECO:0000256" key="5">
    <source>
        <dbReference type="PROSITE-ProRule" id="PRU00042"/>
    </source>
</evidence>
<dbReference type="SMART" id="SM00355">
    <property type="entry name" value="ZnF_C2H2"/>
    <property type="match status" value="11"/>
</dbReference>
<feature type="region of interest" description="Disordered" evidence="6">
    <location>
        <begin position="459"/>
        <end position="507"/>
    </location>
</feature>
<dbReference type="Pfam" id="PF00096">
    <property type="entry name" value="zf-C2H2"/>
    <property type="match status" value="4"/>
</dbReference>
<dbReference type="PROSITE" id="PS00028">
    <property type="entry name" value="ZINC_FINGER_C2H2_1"/>
    <property type="match status" value="6"/>
</dbReference>
<evidence type="ECO:0000256" key="2">
    <source>
        <dbReference type="ARBA" id="ARBA00022737"/>
    </source>
</evidence>
<evidence type="ECO:0000256" key="3">
    <source>
        <dbReference type="ARBA" id="ARBA00022771"/>
    </source>
</evidence>
<evidence type="ECO:0000313" key="9">
    <source>
        <dbReference type="Proteomes" id="UP001209878"/>
    </source>
</evidence>
<keyword evidence="4" id="KW-0862">Zinc</keyword>
<evidence type="ECO:0000256" key="6">
    <source>
        <dbReference type="SAM" id="MobiDB-lite"/>
    </source>
</evidence>
<evidence type="ECO:0000256" key="1">
    <source>
        <dbReference type="ARBA" id="ARBA00022723"/>
    </source>
</evidence>
<feature type="domain" description="C2H2-type" evidence="7">
    <location>
        <begin position="96"/>
        <end position="119"/>
    </location>
</feature>
<dbReference type="SUPFAM" id="SSF57667">
    <property type="entry name" value="beta-beta-alpha zinc fingers"/>
    <property type="match status" value="3"/>
</dbReference>
<dbReference type="Proteomes" id="UP001209878">
    <property type="component" value="Unassembled WGS sequence"/>
</dbReference>
<keyword evidence="1" id="KW-0479">Metal-binding</keyword>
<dbReference type="PANTHER" id="PTHR24379">
    <property type="entry name" value="KRAB AND ZINC FINGER DOMAIN-CONTAINING"/>
    <property type="match status" value="1"/>
</dbReference>
<feature type="region of interest" description="Disordered" evidence="6">
    <location>
        <begin position="234"/>
        <end position="318"/>
    </location>
</feature>
<feature type="compositionally biased region" description="Polar residues" evidence="6">
    <location>
        <begin position="234"/>
        <end position="246"/>
    </location>
</feature>
<keyword evidence="9" id="KW-1185">Reference proteome</keyword>
<feature type="domain" description="C2H2-type" evidence="7">
    <location>
        <begin position="583"/>
        <end position="610"/>
    </location>
</feature>
<evidence type="ECO:0000259" key="7">
    <source>
        <dbReference type="PROSITE" id="PS50157"/>
    </source>
</evidence>
<dbReference type="InterPro" id="IPR013087">
    <property type="entry name" value="Znf_C2H2_type"/>
</dbReference>
<keyword evidence="2" id="KW-0677">Repeat</keyword>
<organism evidence="8 9">
    <name type="scientific">Ridgeia piscesae</name>
    <name type="common">Tubeworm</name>
    <dbReference type="NCBI Taxonomy" id="27915"/>
    <lineage>
        <taxon>Eukaryota</taxon>
        <taxon>Metazoa</taxon>
        <taxon>Spiralia</taxon>
        <taxon>Lophotrochozoa</taxon>
        <taxon>Annelida</taxon>
        <taxon>Polychaeta</taxon>
        <taxon>Sedentaria</taxon>
        <taxon>Canalipalpata</taxon>
        <taxon>Sabellida</taxon>
        <taxon>Siboglinidae</taxon>
        <taxon>Ridgeia</taxon>
    </lineage>
</organism>
<evidence type="ECO:0000313" key="8">
    <source>
        <dbReference type="EMBL" id="KAK2192551.1"/>
    </source>
</evidence>
<feature type="domain" description="C2H2-type" evidence="7">
    <location>
        <begin position="4"/>
        <end position="26"/>
    </location>
</feature>
<dbReference type="Gene3D" id="3.30.160.60">
    <property type="entry name" value="Classic Zinc Finger"/>
    <property type="match status" value="3"/>
</dbReference>
<evidence type="ECO:0000256" key="4">
    <source>
        <dbReference type="ARBA" id="ARBA00022833"/>
    </source>
</evidence>
<dbReference type="EMBL" id="JAODUO010000028">
    <property type="protein sequence ID" value="KAK2192551.1"/>
    <property type="molecule type" value="Genomic_DNA"/>
</dbReference>
<protein>
    <recommendedName>
        <fullName evidence="7">C2H2-type domain-containing protein</fullName>
    </recommendedName>
</protein>
<feature type="domain" description="C2H2-type" evidence="7">
    <location>
        <begin position="379"/>
        <end position="406"/>
    </location>
</feature>
<dbReference type="PANTHER" id="PTHR24379:SF121">
    <property type="entry name" value="C2H2-TYPE DOMAIN-CONTAINING PROTEIN"/>
    <property type="match status" value="1"/>
</dbReference>
<dbReference type="GO" id="GO:0008270">
    <property type="term" value="F:zinc ion binding"/>
    <property type="evidence" value="ECO:0007669"/>
    <property type="project" value="UniProtKB-KW"/>
</dbReference>
<reference evidence="8" key="1">
    <citation type="journal article" date="2023" name="Mol. Biol. Evol.">
        <title>Third-Generation Sequencing Reveals the Adaptive Role of the Epigenome in Three Deep-Sea Polychaetes.</title>
        <authorList>
            <person name="Perez M."/>
            <person name="Aroh O."/>
            <person name="Sun Y."/>
            <person name="Lan Y."/>
            <person name="Juniper S.K."/>
            <person name="Young C.R."/>
            <person name="Angers B."/>
            <person name="Qian P.Y."/>
        </authorList>
    </citation>
    <scope>NUCLEOTIDE SEQUENCE</scope>
    <source>
        <strain evidence="8">R07B-5</strain>
    </source>
</reference>
<dbReference type="AlphaFoldDB" id="A0AAD9UKC7"/>